<dbReference type="InterPro" id="IPR011051">
    <property type="entry name" value="RmlC_Cupin_sf"/>
</dbReference>
<dbReference type="Gene3D" id="2.60.120.10">
    <property type="entry name" value="Jelly Rolls"/>
    <property type="match status" value="2"/>
</dbReference>
<organism evidence="9 10">
    <name type="scientific">Microbacterium nanhaiense</name>
    <dbReference type="NCBI Taxonomy" id="1301026"/>
    <lineage>
        <taxon>Bacteria</taxon>
        <taxon>Bacillati</taxon>
        <taxon>Actinomycetota</taxon>
        <taxon>Actinomycetes</taxon>
        <taxon>Micrococcales</taxon>
        <taxon>Microbacteriaceae</taxon>
        <taxon>Microbacterium</taxon>
    </lineage>
</organism>
<dbReference type="SUPFAM" id="SSF51182">
    <property type="entry name" value="RmlC-like cupins"/>
    <property type="match status" value="1"/>
</dbReference>
<comment type="similarity">
    <text evidence="3">Belongs to the mannose-6-phosphate isomerase type 1 family.</text>
</comment>
<dbReference type="InterPro" id="IPR001250">
    <property type="entry name" value="Man6P_Isoase-1"/>
</dbReference>
<keyword evidence="7 9" id="KW-0413">Isomerase</keyword>
<keyword evidence="5" id="KW-0479">Metal-binding</keyword>
<dbReference type="PRINTS" id="PR00714">
    <property type="entry name" value="MAN6PISMRASE"/>
</dbReference>
<dbReference type="PANTHER" id="PTHR10309:SF0">
    <property type="entry name" value="MANNOSE-6-PHOSPHATE ISOMERASE"/>
    <property type="match status" value="1"/>
</dbReference>
<evidence type="ECO:0000313" key="9">
    <source>
        <dbReference type="EMBL" id="GGO62908.1"/>
    </source>
</evidence>
<dbReference type="RefSeq" id="WP_188700681.1">
    <property type="nucleotide sequence ID" value="NZ_BMMQ01000003.1"/>
</dbReference>
<comment type="caution">
    <text evidence="9">The sequence shown here is derived from an EMBL/GenBank/DDBJ whole genome shotgun (WGS) entry which is preliminary data.</text>
</comment>
<gene>
    <name evidence="9" type="ORF">GCM10010910_14180</name>
</gene>
<accession>A0ABQ2N183</accession>
<feature type="domain" description="Phosphomannose isomerase type I catalytic" evidence="8">
    <location>
        <begin position="4"/>
        <end position="130"/>
    </location>
</feature>
<dbReference type="GO" id="GO:0016853">
    <property type="term" value="F:isomerase activity"/>
    <property type="evidence" value="ECO:0007669"/>
    <property type="project" value="UniProtKB-KW"/>
</dbReference>
<dbReference type="PROSITE" id="PS00965">
    <property type="entry name" value="PMI_I_1"/>
    <property type="match status" value="1"/>
</dbReference>
<evidence type="ECO:0000256" key="3">
    <source>
        <dbReference type="ARBA" id="ARBA00010772"/>
    </source>
</evidence>
<keyword evidence="6" id="KW-0862">Zinc</keyword>
<evidence type="ECO:0000256" key="4">
    <source>
        <dbReference type="ARBA" id="ARBA00011956"/>
    </source>
</evidence>
<protein>
    <recommendedName>
        <fullName evidence="4">mannose-6-phosphate isomerase</fullName>
        <ecNumber evidence="4">5.3.1.8</ecNumber>
    </recommendedName>
</protein>
<dbReference type="Proteomes" id="UP000638043">
    <property type="component" value="Unassembled WGS sequence"/>
</dbReference>
<dbReference type="NCBIfam" id="TIGR00218">
    <property type="entry name" value="manA"/>
    <property type="match status" value="1"/>
</dbReference>
<dbReference type="InterPro" id="IPR018050">
    <property type="entry name" value="Pmannose_isomerase-type1_CS"/>
</dbReference>
<evidence type="ECO:0000256" key="1">
    <source>
        <dbReference type="ARBA" id="ARBA00000757"/>
    </source>
</evidence>
<dbReference type="PANTHER" id="PTHR10309">
    <property type="entry name" value="MANNOSE-6-PHOSPHATE ISOMERASE"/>
    <property type="match status" value="1"/>
</dbReference>
<dbReference type="EC" id="5.3.1.8" evidence="4"/>
<evidence type="ECO:0000313" key="10">
    <source>
        <dbReference type="Proteomes" id="UP000638043"/>
    </source>
</evidence>
<dbReference type="InterPro" id="IPR016305">
    <property type="entry name" value="Mannose-6-P_Isomerase"/>
</dbReference>
<keyword evidence="10" id="KW-1185">Reference proteome</keyword>
<comment type="catalytic activity">
    <reaction evidence="1">
        <text>D-mannose 6-phosphate = D-fructose 6-phosphate</text>
        <dbReference type="Rhea" id="RHEA:12356"/>
        <dbReference type="ChEBI" id="CHEBI:58735"/>
        <dbReference type="ChEBI" id="CHEBI:61527"/>
        <dbReference type="EC" id="5.3.1.8"/>
    </reaction>
</comment>
<dbReference type="Gene3D" id="1.10.441.10">
    <property type="entry name" value="Phosphomannose Isomerase, domain 2"/>
    <property type="match status" value="1"/>
</dbReference>
<evidence type="ECO:0000256" key="6">
    <source>
        <dbReference type="ARBA" id="ARBA00022833"/>
    </source>
</evidence>
<dbReference type="Pfam" id="PF20511">
    <property type="entry name" value="PMI_typeI_cat"/>
    <property type="match status" value="1"/>
</dbReference>
<dbReference type="InterPro" id="IPR014710">
    <property type="entry name" value="RmlC-like_jellyroll"/>
</dbReference>
<comment type="cofactor">
    <cofactor evidence="2">
        <name>Zn(2+)</name>
        <dbReference type="ChEBI" id="CHEBI:29105"/>
    </cofactor>
</comment>
<name>A0ABQ2N183_9MICO</name>
<evidence type="ECO:0000256" key="7">
    <source>
        <dbReference type="ARBA" id="ARBA00023235"/>
    </source>
</evidence>
<dbReference type="PIRSF" id="PIRSF001480">
    <property type="entry name" value="Mannose-6-phosphate_isomerase"/>
    <property type="match status" value="1"/>
</dbReference>
<evidence type="ECO:0000256" key="2">
    <source>
        <dbReference type="ARBA" id="ARBA00001947"/>
    </source>
</evidence>
<proteinExistence type="inferred from homology"/>
<dbReference type="InterPro" id="IPR046457">
    <property type="entry name" value="PMI_typeI_cat"/>
</dbReference>
<evidence type="ECO:0000256" key="5">
    <source>
        <dbReference type="ARBA" id="ARBA00022723"/>
    </source>
</evidence>
<evidence type="ECO:0000259" key="8">
    <source>
        <dbReference type="Pfam" id="PF20511"/>
    </source>
</evidence>
<reference evidence="10" key="1">
    <citation type="journal article" date="2019" name="Int. J. Syst. Evol. Microbiol.">
        <title>The Global Catalogue of Microorganisms (GCM) 10K type strain sequencing project: providing services to taxonomists for standard genome sequencing and annotation.</title>
        <authorList>
            <consortium name="The Broad Institute Genomics Platform"/>
            <consortium name="The Broad Institute Genome Sequencing Center for Infectious Disease"/>
            <person name="Wu L."/>
            <person name="Ma J."/>
        </authorList>
    </citation>
    <scope>NUCLEOTIDE SEQUENCE [LARGE SCALE GENOMIC DNA]</scope>
    <source>
        <strain evidence="10">CGMCC 4.7181</strain>
    </source>
</reference>
<dbReference type="CDD" id="cd07011">
    <property type="entry name" value="cupin_PMI_type_I_N"/>
    <property type="match status" value="1"/>
</dbReference>
<dbReference type="EMBL" id="BMMQ01000003">
    <property type="protein sequence ID" value="GGO62908.1"/>
    <property type="molecule type" value="Genomic_DNA"/>
</dbReference>
<sequence length="369" mass="38891">MLLGLTNAPRPFDWGSTSLIARLEGRPDSATPEAEVWFGDHPSDPADLADGRTLDAHLADAKLPYLLKILAATKSLSIQAHPTRQQAIDGFAAERALPADAPHNYADDNHKPEMIVALSDEFVALCGLREVDATRRLLGELGSAAAPLLERVTDDDSLAESVGWLLSGDAQGVVDAIIAALESTSSVEFADDIANARRNAAEFPGDPGVVVGLLMNLMTLRAGEALFLRAGQLHAYQSGLGIEIMAASDNVMRGGLTPKHIDVDELMRVLERRSGAVALVEPVDVSEGVIEYPVPVDDFRLWRGAASVKGVTIAPALPAIVLCVSGSIEVRGATGNLELLPGQAAFIEGEESALVIAGRGEFFVAQPGA</sequence>